<accession>A0AA38WXL6</accession>
<dbReference type="InterPro" id="IPR011042">
    <property type="entry name" value="6-blade_b-propeller_TolB-like"/>
</dbReference>
<proteinExistence type="predicted"/>
<evidence type="ECO:0008006" key="4">
    <source>
        <dbReference type="Google" id="ProtNLM"/>
    </source>
</evidence>
<dbReference type="PANTHER" id="PTHR11799">
    <property type="entry name" value="PARAOXONASE"/>
    <property type="match status" value="1"/>
</dbReference>
<keyword evidence="1" id="KW-0732">Signal</keyword>
<evidence type="ECO:0000313" key="2">
    <source>
        <dbReference type="EMBL" id="KAJ9603014.1"/>
    </source>
</evidence>
<gene>
    <name evidence="2" type="ORF">H2200_012309</name>
</gene>
<feature type="chain" id="PRO_5041217145" description="Paraoxonase" evidence="1">
    <location>
        <begin position="23"/>
        <end position="410"/>
    </location>
</feature>
<dbReference type="EMBL" id="JAPDRK010000023">
    <property type="protein sequence ID" value="KAJ9603014.1"/>
    <property type="molecule type" value="Genomic_DNA"/>
</dbReference>
<dbReference type="SUPFAM" id="SSF63829">
    <property type="entry name" value="Calcium-dependent phosphotriesterase"/>
    <property type="match status" value="1"/>
</dbReference>
<dbReference type="AlphaFoldDB" id="A0AA38WXL6"/>
<name>A0AA38WXL6_9EURO</name>
<sequence length="410" mass="45407">MSTRTILTALLPLISIVLYSQSAQLLRLIGHVEIDKSRLVRWENSPALNNDNCQVIHAANACEDVKIHFPSKTAFLACGDPVERTHWYPCAGVRTVSLRAESSFREQLFKHDLETGKTTELNIKGLDGDLITHGIDVYQLPENSSHVELPAIRIFAVNHARSGDSIAVFDHELGSDTVEFVKNVKHPNIKTANGVVAMSASDFFITNDHYYAGGPLRTMEEKYGPWSWATSVQHCFAGTEHVVCREVSDTFPGANGINKWEDRLFVGDSKNGTVTIFQILKDRRLTYLQTVDLGAAADNINILPTTGDPIVAVFPTLEDLPAYLNNVKMLGKDFFVPAAALRLRRDRDYEPELIYWSRSLKADDPAVDDGSKISFMTAAAADPYNNIFIAASVLQFGGFAVCKVRKGSFD</sequence>
<protein>
    <recommendedName>
        <fullName evidence="4">Paraoxonase</fullName>
    </recommendedName>
</protein>
<dbReference type="InterPro" id="IPR051288">
    <property type="entry name" value="Serum_paraoxonase/arylesterase"/>
</dbReference>
<keyword evidence="3" id="KW-1185">Reference proteome</keyword>
<comment type="caution">
    <text evidence="2">The sequence shown here is derived from an EMBL/GenBank/DDBJ whole genome shotgun (WGS) entry which is preliminary data.</text>
</comment>
<dbReference type="Gene3D" id="2.120.10.30">
    <property type="entry name" value="TolB, C-terminal domain"/>
    <property type="match status" value="1"/>
</dbReference>
<reference evidence="2" key="1">
    <citation type="submission" date="2022-10" db="EMBL/GenBank/DDBJ databases">
        <title>Culturing micro-colonial fungi from biological soil crusts in the Mojave desert and describing Neophaeococcomyces mojavensis, and introducing the new genera and species Taxawa tesnikishii.</title>
        <authorList>
            <person name="Kurbessoian T."/>
            <person name="Stajich J.E."/>
        </authorList>
    </citation>
    <scope>NUCLEOTIDE SEQUENCE</scope>
    <source>
        <strain evidence="2">TK_41</strain>
    </source>
</reference>
<dbReference type="PANTHER" id="PTHR11799:SF12">
    <property type="entry name" value="PARAOXONASE-RELATED"/>
    <property type="match status" value="1"/>
</dbReference>
<dbReference type="Proteomes" id="UP001172673">
    <property type="component" value="Unassembled WGS sequence"/>
</dbReference>
<organism evidence="2 3">
    <name type="scientific">Cladophialophora chaetospira</name>
    <dbReference type="NCBI Taxonomy" id="386627"/>
    <lineage>
        <taxon>Eukaryota</taxon>
        <taxon>Fungi</taxon>
        <taxon>Dikarya</taxon>
        <taxon>Ascomycota</taxon>
        <taxon>Pezizomycotina</taxon>
        <taxon>Eurotiomycetes</taxon>
        <taxon>Chaetothyriomycetidae</taxon>
        <taxon>Chaetothyriales</taxon>
        <taxon>Herpotrichiellaceae</taxon>
        <taxon>Cladophialophora</taxon>
    </lineage>
</organism>
<feature type="signal peptide" evidence="1">
    <location>
        <begin position="1"/>
        <end position="22"/>
    </location>
</feature>
<evidence type="ECO:0000313" key="3">
    <source>
        <dbReference type="Proteomes" id="UP001172673"/>
    </source>
</evidence>
<evidence type="ECO:0000256" key="1">
    <source>
        <dbReference type="SAM" id="SignalP"/>
    </source>
</evidence>